<accession>A0AAN8NGR4</accession>
<protein>
    <submittedName>
        <fullName evidence="2">Uncharacterized protein</fullName>
    </submittedName>
</protein>
<keyword evidence="3" id="KW-1185">Reference proteome</keyword>
<proteinExistence type="predicted"/>
<keyword evidence="1" id="KW-0732">Signal</keyword>
<dbReference type="AlphaFoldDB" id="A0AAN8NGR4"/>
<gene>
    <name evidence="2" type="ORF">TWF506_006398</name>
</gene>
<reference evidence="2 3" key="1">
    <citation type="submission" date="2019-10" db="EMBL/GenBank/DDBJ databases">
        <authorList>
            <person name="Palmer J.M."/>
        </authorList>
    </citation>
    <scope>NUCLEOTIDE SEQUENCE [LARGE SCALE GENOMIC DNA]</scope>
    <source>
        <strain evidence="2 3">TWF506</strain>
    </source>
</reference>
<evidence type="ECO:0000256" key="1">
    <source>
        <dbReference type="SAM" id="SignalP"/>
    </source>
</evidence>
<sequence length="406" mass="45617">MFWPVASNLIPLAFLALSSLVFAATPDGAGGRRISNLTLDEFPQAWNTNFTNAGQINSVVRFSNTDSKDNVSKIKIFINGTLYCLADRSVPWLLGNDRAFASLEECIQDDGRGTDHNQFWEGPGYLSTKVLPRNGSQPRLPGLGPDFTFSRMQWRRNVATRRCIFPFWGFPSAWVNPDDSHRKYSDVAKGYVALMSCDGELKPEGYGHGVYGLRDDVLDIRPKSGNPLRVTDRYSANIRLDKEYACPEPETGLANNTSRNKERYLNSLILPYLIPTSINETKFYPAVFGCAKSTQATFPSANFWTYEEGLNKIAGRVRTCERELKIQKEKWVASEEYRRAKDQWNIAERCGNNPGLDGGLNQMCIEFQNKGLPDVPRPNPDQPPSGINCDVFDTLDNNGNIVKFID</sequence>
<evidence type="ECO:0000313" key="3">
    <source>
        <dbReference type="Proteomes" id="UP001307849"/>
    </source>
</evidence>
<name>A0AAN8NGR4_9PEZI</name>
<comment type="caution">
    <text evidence="2">The sequence shown here is derived from an EMBL/GenBank/DDBJ whole genome shotgun (WGS) entry which is preliminary data.</text>
</comment>
<feature type="signal peptide" evidence="1">
    <location>
        <begin position="1"/>
        <end position="23"/>
    </location>
</feature>
<organism evidence="2 3">
    <name type="scientific">Arthrobotrys conoides</name>
    <dbReference type="NCBI Taxonomy" id="74498"/>
    <lineage>
        <taxon>Eukaryota</taxon>
        <taxon>Fungi</taxon>
        <taxon>Dikarya</taxon>
        <taxon>Ascomycota</taxon>
        <taxon>Pezizomycotina</taxon>
        <taxon>Orbiliomycetes</taxon>
        <taxon>Orbiliales</taxon>
        <taxon>Orbiliaceae</taxon>
        <taxon>Arthrobotrys</taxon>
    </lineage>
</organism>
<dbReference type="Proteomes" id="UP001307849">
    <property type="component" value="Unassembled WGS sequence"/>
</dbReference>
<evidence type="ECO:0000313" key="2">
    <source>
        <dbReference type="EMBL" id="KAK6516491.1"/>
    </source>
</evidence>
<feature type="chain" id="PRO_5042831291" evidence="1">
    <location>
        <begin position="24"/>
        <end position="406"/>
    </location>
</feature>
<dbReference type="EMBL" id="JAVHJM010000003">
    <property type="protein sequence ID" value="KAK6516491.1"/>
    <property type="molecule type" value="Genomic_DNA"/>
</dbReference>